<keyword evidence="8" id="KW-0521">NADP</keyword>
<accession>A0A8H3ZNX9</accession>
<keyword evidence="6" id="KW-0285">Flavoprotein</keyword>
<evidence type="ECO:0000256" key="4">
    <source>
        <dbReference type="ARBA" id="ARBA00010139"/>
    </source>
</evidence>
<dbReference type="InterPro" id="IPR051209">
    <property type="entry name" value="FAD-bind_Monooxygenase_sf"/>
</dbReference>
<keyword evidence="14" id="KW-1185">Reference proteome</keyword>
<dbReference type="EC" id="1.14.13.196" evidence="5"/>
<evidence type="ECO:0000256" key="2">
    <source>
        <dbReference type="ARBA" id="ARBA00004924"/>
    </source>
</evidence>
<comment type="catalytic activity">
    <reaction evidence="10">
        <text>L-ornithine + NADPH + O2 = N(5)-hydroxy-L-ornithine + NADP(+) + H2O</text>
        <dbReference type="Rhea" id="RHEA:41508"/>
        <dbReference type="ChEBI" id="CHEBI:15377"/>
        <dbReference type="ChEBI" id="CHEBI:15379"/>
        <dbReference type="ChEBI" id="CHEBI:46911"/>
        <dbReference type="ChEBI" id="CHEBI:57783"/>
        <dbReference type="ChEBI" id="CHEBI:58349"/>
        <dbReference type="ChEBI" id="CHEBI:78275"/>
        <dbReference type="EC" id="1.14.13.196"/>
    </reaction>
</comment>
<dbReference type="Proteomes" id="UP000434172">
    <property type="component" value="Unassembled WGS sequence"/>
</dbReference>
<keyword evidence="9" id="KW-0560">Oxidoreductase</keyword>
<name>A0A8H3ZNX9_9PEZI</name>
<comment type="catalytic activity">
    <reaction evidence="11">
        <text>L-ornithine + NADH + O2 = N(5)-hydroxy-L-ornithine + NAD(+) + H2O</text>
        <dbReference type="Rhea" id="RHEA:41512"/>
        <dbReference type="ChEBI" id="CHEBI:15377"/>
        <dbReference type="ChEBI" id="CHEBI:15379"/>
        <dbReference type="ChEBI" id="CHEBI:46911"/>
        <dbReference type="ChEBI" id="CHEBI:57540"/>
        <dbReference type="ChEBI" id="CHEBI:57945"/>
        <dbReference type="ChEBI" id="CHEBI:78275"/>
        <dbReference type="EC" id="1.14.13.196"/>
    </reaction>
</comment>
<proteinExistence type="inferred from homology"/>
<organism evidence="13 14">
    <name type="scientific">Colletotrichum asianum</name>
    <dbReference type="NCBI Taxonomy" id="702518"/>
    <lineage>
        <taxon>Eukaryota</taxon>
        <taxon>Fungi</taxon>
        <taxon>Dikarya</taxon>
        <taxon>Ascomycota</taxon>
        <taxon>Pezizomycotina</taxon>
        <taxon>Sordariomycetes</taxon>
        <taxon>Hypocreomycetidae</taxon>
        <taxon>Glomerellales</taxon>
        <taxon>Glomerellaceae</taxon>
        <taxon>Colletotrichum</taxon>
        <taxon>Colletotrichum gloeosporioides species complex</taxon>
    </lineage>
</organism>
<evidence type="ECO:0000256" key="8">
    <source>
        <dbReference type="ARBA" id="ARBA00022857"/>
    </source>
</evidence>
<comment type="caution">
    <text evidence="13">The sequence shown here is derived from an EMBL/GenBank/DDBJ whole genome shotgun (WGS) entry which is preliminary data.</text>
</comment>
<evidence type="ECO:0000256" key="10">
    <source>
        <dbReference type="ARBA" id="ARBA00047598"/>
    </source>
</evidence>
<dbReference type="InterPro" id="IPR036188">
    <property type="entry name" value="FAD/NAD-bd_sf"/>
</dbReference>
<evidence type="ECO:0000256" key="7">
    <source>
        <dbReference type="ARBA" id="ARBA00022827"/>
    </source>
</evidence>
<sequence>MARMEIPSDTEEQASPSVNSDNEPSRERRNMAANVYPGVRCDVPSHAYQLSCESNTNWSEYYPKGAEIQAYYEQVVSKHALDDSVHLEHEIVKATWLSEASQWAVEIRDLRSGDVFVNTAEFLVNAQGRISNPKFPNIHGLQNIFRGKVIHTARWPEGFKVAGKRVAVIGNGASGQQILPNILPEVSHIDHNLRTKTWVTPTFAGNLHEATADAPGDVIGSKENAELREKIIRCMKERLKGDEDWLQRVLPDYAPGCKRLTPAPGYLEGLQSEKVDYVTDAIVSVDETGIITADGKRREVDVIIAATGFDTTYSAAFPLVGNDGIDLREKWAPDGEIGYPETYLGTMAPGFPNYFTVLQAQGNARGGTVPLQIEIAATYIAKCIRKVQTQSYASLNPREEAAREFNDIVNGYFDNKVTTDKCNSWFKQGAGATHVLIAWPGTFHHRADILRDPR</sequence>
<evidence type="ECO:0000256" key="3">
    <source>
        <dbReference type="ARBA" id="ARBA00007588"/>
    </source>
</evidence>
<gene>
    <name evidence="13" type="ORF">GQ607_012108</name>
</gene>
<dbReference type="AlphaFoldDB" id="A0A8H3ZNX9"/>
<evidence type="ECO:0000256" key="11">
    <source>
        <dbReference type="ARBA" id="ARBA00049248"/>
    </source>
</evidence>
<dbReference type="PANTHER" id="PTHR42877:SF6">
    <property type="entry name" value="MONOOXYGENASE, PUTATIVE (AFU_ORTHOLOGUE AFUA_3G15050)-RELATED"/>
    <property type="match status" value="1"/>
</dbReference>
<comment type="similarity">
    <text evidence="4">Belongs to the FAD-binding monooxygenase family.</text>
</comment>
<feature type="compositionally biased region" description="Polar residues" evidence="12">
    <location>
        <begin position="13"/>
        <end position="22"/>
    </location>
</feature>
<protein>
    <recommendedName>
        <fullName evidence="5">L-ornithine N(5)-monooxygenase [NAD(P)H]</fullName>
        <ecNumber evidence="5">1.14.13.196</ecNumber>
    </recommendedName>
</protein>
<reference evidence="13 14" key="1">
    <citation type="submission" date="2019-12" db="EMBL/GenBank/DDBJ databases">
        <title>A genome sequence resource for the geographically widespread anthracnose pathogen Colletotrichum asianum.</title>
        <authorList>
            <person name="Meng Y."/>
        </authorList>
    </citation>
    <scope>NUCLEOTIDE SEQUENCE [LARGE SCALE GENOMIC DNA]</scope>
    <source>
        <strain evidence="13 14">ICMP 18580</strain>
    </source>
</reference>
<dbReference type="Pfam" id="PF13434">
    <property type="entry name" value="Lys_Orn_oxgnase"/>
    <property type="match status" value="1"/>
</dbReference>
<dbReference type="PANTHER" id="PTHR42877">
    <property type="entry name" value="L-ORNITHINE N(5)-MONOOXYGENASE-RELATED"/>
    <property type="match status" value="1"/>
</dbReference>
<dbReference type="GO" id="GO:0004497">
    <property type="term" value="F:monooxygenase activity"/>
    <property type="evidence" value="ECO:0007669"/>
    <property type="project" value="UniProtKB-KW"/>
</dbReference>
<feature type="region of interest" description="Disordered" evidence="12">
    <location>
        <begin position="1"/>
        <end position="28"/>
    </location>
</feature>
<dbReference type="InterPro" id="IPR025700">
    <property type="entry name" value="Lys/Orn_oxygenase"/>
</dbReference>
<keyword evidence="13" id="KW-0503">Monooxygenase</keyword>
<dbReference type="SUPFAM" id="SSF51905">
    <property type="entry name" value="FAD/NAD(P)-binding domain"/>
    <property type="match status" value="1"/>
</dbReference>
<comment type="similarity">
    <text evidence="3">Belongs to the lysine N(6)-hydroxylase/L-ornithine N(5)-oxygenase family.</text>
</comment>
<evidence type="ECO:0000313" key="14">
    <source>
        <dbReference type="Proteomes" id="UP000434172"/>
    </source>
</evidence>
<evidence type="ECO:0000256" key="6">
    <source>
        <dbReference type="ARBA" id="ARBA00022630"/>
    </source>
</evidence>
<evidence type="ECO:0000256" key="12">
    <source>
        <dbReference type="SAM" id="MobiDB-lite"/>
    </source>
</evidence>
<evidence type="ECO:0000313" key="13">
    <source>
        <dbReference type="EMBL" id="KAF0320711.1"/>
    </source>
</evidence>
<comment type="cofactor">
    <cofactor evidence="1">
        <name>FAD</name>
        <dbReference type="ChEBI" id="CHEBI:57692"/>
    </cofactor>
</comment>
<comment type="pathway">
    <text evidence="2">Siderophore biosynthesis.</text>
</comment>
<evidence type="ECO:0000256" key="5">
    <source>
        <dbReference type="ARBA" id="ARBA00012881"/>
    </source>
</evidence>
<evidence type="ECO:0000256" key="9">
    <source>
        <dbReference type="ARBA" id="ARBA00023002"/>
    </source>
</evidence>
<dbReference type="EMBL" id="WOWK01000080">
    <property type="protein sequence ID" value="KAF0320711.1"/>
    <property type="molecule type" value="Genomic_DNA"/>
</dbReference>
<evidence type="ECO:0000256" key="1">
    <source>
        <dbReference type="ARBA" id="ARBA00001974"/>
    </source>
</evidence>
<keyword evidence="7" id="KW-0274">FAD</keyword>
<dbReference type="Gene3D" id="3.50.50.60">
    <property type="entry name" value="FAD/NAD(P)-binding domain"/>
    <property type="match status" value="2"/>
</dbReference>
<dbReference type="OrthoDB" id="74360at2759"/>